<protein>
    <recommendedName>
        <fullName evidence="7">THAP-type domain-containing protein</fullName>
    </recommendedName>
</protein>
<dbReference type="SMART" id="SM00692">
    <property type="entry name" value="DM3"/>
    <property type="match status" value="1"/>
</dbReference>
<dbReference type="GO" id="GO:0008270">
    <property type="term" value="F:zinc ion binding"/>
    <property type="evidence" value="ECO:0007669"/>
    <property type="project" value="UniProtKB-KW"/>
</dbReference>
<accession>A0A9J6FS84</accession>
<evidence type="ECO:0000259" key="7">
    <source>
        <dbReference type="PROSITE" id="PS50950"/>
    </source>
</evidence>
<gene>
    <name evidence="8" type="ORF">HPB48_002324</name>
</gene>
<evidence type="ECO:0000256" key="5">
    <source>
        <dbReference type="PROSITE-ProRule" id="PRU00309"/>
    </source>
</evidence>
<dbReference type="SUPFAM" id="SSF57716">
    <property type="entry name" value="Glucocorticoid receptor-like (DNA-binding domain)"/>
    <property type="match status" value="1"/>
</dbReference>
<dbReference type="AlphaFoldDB" id="A0A9J6FS84"/>
<dbReference type="PANTHER" id="PTHR46927">
    <property type="entry name" value="AGAP005574-PA"/>
    <property type="match status" value="1"/>
</dbReference>
<dbReference type="SMART" id="SM00980">
    <property type="entry name" value="THAP"/>
    <property type="match status" value="1"/>
</dbReference>
<dbReference type="Pfam" id="PF05485">
    <property type="entry name" value="THAP"/>
    <property type="match status" value="1"/>
</dbReference>
<keyword evidence="9" id="KW-1185">Reference proteome</keyword>
<proteinExistence type="predicted"/>
<keyword evidence="3" id="KW-0862">Zinc</keyword>
<evidence type="ECO:0000256" key="2">
    <source>
        <dbReference type="ARBA" id="ARBA00022771"/>
    </source>
</evidence>
<dbReference type="PROSITE" id="PS50950">
    <property type="entry name" value="ZF_THAP"/>
    <property type="match status" value="1"/>
</dbReference>
<evidence type="ECO:0000256" key="3">
    <source>
        <dbReference type="ARBA" id="ARBA00022833"/>
    </source>
</evidence>
<dbReference type="GO" id="GO:0003677">
    <property type="term" value="F:DNA binding"/>
    <property type="evidence" value="ECO:0007669"/>
    <property type="project" value="UniProtKB-UniRule"/>
</dbReference>
<dbReference type="PANTHER" id="PTHR46927:SF3">
    <property type="entry name" value="THAP-TYPE DOMAIN-CONTAINING PROTEIN"/>
    <property type="match status" value="1"/>
</dbReference>
<dbReference type="InterPro" id="IPR006612">
    <property type="entry name" value="THAP_Znf"/>
</dbReference>
<dbReference type="InterPro" id="IPR038441">
    <property type="entry name" value="THAP_Znf_sf"/>
</dbReference>
<comment type="caution">
    <text evidence="8">The sequence shown here is derived from an EMBL/GenBank/DDBJ whole genome shotgun (WGS) entry which is preliminary data.</text>
</comment>
<evidence type="ECO:0000313" key="8">
    <source>
        <dbReference type="EMBL" id="KAH9365152.1"/>
    </source>
</evidence>
<dbReference type="EMBL" id="JABSTR010000003">
    <property type="protein sequence ID" value="KAH9365152.1"/>
    <property type="molecule type" value="Genomic_DNA"/>
</dbReference>
<evidence type="ECO:0000256" key="6">
    <source>
        <dbReference type="SAM" id="MobiDB-lite"/>
    </source>
</evidence>
<dbReference type="OrthoDB" id="267397at2759"/>
<name>A0A9J6FS84_HAELO</name>
<dbReference type="InterPro" id="IPR052224">
    <property type="entry name" value="THAP_domain_protein"/>
</dbReference>
<feature type="region of interest" description="Disordered" evidence="6">
    <location>
        <begin position="141"/>
        <end position="205"/>
    </location>
</feature>
<feature type="domain" description="THAP-type" evidence="7">
    <location>
        <begin position="62"/>
        <end position="147"/>
    </location>
</feature>
<feature type="compositionally biased region" description="Basic residues" evidence="6">
    <location>
        <begin position="156"/>
        <end position="166"/>
    </location>
</feature>
<evidence type="ECO:0000256" key="4">
    <source>
        <dbReference type="ARBA" id="ARBA00023125"/>
    </source>
</evidence>
<keyword evidence="2 5" id="KW-0863">Zinc-finger</keyword>
<dbReference type="VEuPathDB" id="VectorBase:HLOH_063425"/>
<organism evidence="8 9">
    <name type="scientific">Haemaphysalis longicornis</name>
    <name type="common">Bush tick</name>
    <dbReference type="NCBI Taxonomy" id="44386"/>
    <lineage>
        <taxon>Eukaryota</taxon>
        <taxon>Metazoa</taxon>
        <taxon>Ecdysozoa</taxon>
        <taxon>Arthropoda</taxon>
        <taxon>Chelicerata</taxon>
        <taxon>Arachnida</taxon>
        <taxon>Acari</taxon>
        <taxon>Parasitiformes</taxon>
        <taxon>Ixodida</taxon>
        <taxon>Ixodoidea</taxon>
        <taxon>Ixodidae</taxon>
        <taxon>Haemaphysalinae</taxon>
        <taxon>Haemaphysalis</taxon>
    </lineage>
</organism>
<reference evidence="8 9" key="1">
    <citation type="journal article" date="2020" name="Cell">
        <title>Large-Scale Comparative Analyses of Tick Genomes Elucidate Their Genetic Diversity and Vector Capacities.</title>
        <authorList>
            <consortium name="Tick Genome and Microbiome Consortium (TIGMIC)"/>
            <person name="Jia N."/>
            <person name="Wang J."/>
            <person name="Shi W."/>
            <person name="Du L."/>
            <person name="Sun Y."/>
            <person name="Zhan W."/>
            <person name="Jiang J.F."/>
            <person name="Wang Q."/>
            <person name="Zhang B."/>
            <person name="Ji P."/>
            <person name="Bell-Sakyi L."/>
            <person name="Cui X.M."/>
            <person name="Yuan T.T."/>
            <person name="Jiang B.G."/>
            <person name="Yang W.F."/>
            <person name="Lam T.T."/>
            <person name="Chang Q.C."/>
            <person name="Ding S.J."/>
            <person name="Wang X.J."/>
            <person name="Zhu J.G."/>
            <person name="Ruan X.D."/>
            <person name="Zhao L."/>
            <person name="Wei J.T."/>
            <person name="Ye R.Z."/>
            <person name="Que T.C."/>
            <person name="Du C.H."/>
            <person name="Zhou Y.H."/>
            <person name="Cheng J.X."/>
            <person name="Dai P.F."/>
            <person name="Guo W.B."/>
            <person name="Han X.H."/>
            <person name="Huang E.J."/>
            <person name="Li L.F."/>
            <person name="Wei W."/>
            <person name="Gao Y.C."/>
            <person name="Liu J.Z."/>
            <person name="Shao H.Z."/>
            <person name="Wang X."/>
            <person name="Wang C.C."/>
            <person name="Yang T.C."/>
            <person name="Huo Q.B."/>
            <person name="Li W."/>
            <person name="Chen H.Y."/>
            <person name="Chen S.E."/>
            <person name="Zhou L.G."/>
            <person name="Ni X.B."/>
            <person name="Tian J.H."/>
            <person name="Sheng Y."/>
            <person name="Liu T."/>
            <person name="Pan Y.S."/>
            <person name="Xia L.Y."/>
            <person name="Li J."/>
            <person name="Zhao F."/>
            <person name="Cao W.C."/>
        </authorList>
    </citation>
    <scope>NUCLEOTIDE SEQUENCE [LARGE SCALE GENOMIC DNA]</scope>
    <source>
        <strain evidence="8">HaeL-2018</strain>
    </source>
</reference>
<dbReference type="Proteomes" id="UP000821853">
    <property type="component" value="Unassembled WGS sequence"/>
</dbReference>
<keyword evidence="1" id="KW-0479">Metal-binding</keyword>
<evidence type="ECO:0000256" key="1">
    <source>
        <dbReference type="ARBA" id="ARBA00022723"/>
    </source>
</evidence>
<dbReference type="Gene3D" id="6.20.210.20">
    <property type="entry name" value="THAP domain"/>
    <property type="match status" value="1"/>
</dbReference>
<keyword evidence="4 5" id="KW-0238">DNA-binding</keyword>
<sequence>MGNVKLADALACGCLPGLKWSLYSSSGCIHRENMTSPPVPLVTEIVSPRPSWSAPQPPASAMMYCSVPRCGSKMGQSKDVVMHEFPSNMERRERWIAAVRALRPQDSGDPWLPSEYAKVCSKHFTPDDYIQGPKKRYLAPHAVPSQFQSTATGKAGKGRRGRPRKIRKEETPSSVSAASALANKETATKGDLDRTPPATGRTNKPVVIRHLRGDEASASECQSPVPVIVEVRSESCDVGSVFRTQDPMPVIVDVRSECRDSGSAVSLMAADKSLGFRPE</sequence>
<evidence type="ECO:0000313" key="9">
    <source>
        <dbReference type="Proteomes" id="UP000821853"/>
    </source>
</evidence>